<dbReference type="AlphaFoldDB" id="A0A4Y2GJ29"/>
<organism evidence="1 2">
    <name type="scientific">Araneus ventricosus</name>
    <name type="common">Orbweaver spider</name>
    <name type="synonym">Epeira ventricosa</name>
    <dbReference type="NCBI Taxonomy" id="182803"/>
    <lineage>
        <taxon>Eukaryota</taxon>
        <taxon>Metazoa</taxon>
        <taxon>Ecdysozoa</taxon>
        <taxon>Arthropoda</taxon>
        <taxon>Chelicerata</taxon>
        <taxon>Arachnida</taxon>
        <taxon>Araneae</taxon>
        <taxon>Araneomorphae</taxon>
        <taxon>Entelegynae</taxon>
        <taxon>Araneoidea</taxon>
        <taxon>Araneidae</taxon>
        <taxon>Araneus</taxon>
    </lineage>
</organism>
<name>A0A4Y2GJ29_ARAVE</name>
<dbReference type="Proteomes" id="UP000499080">
    <property type="component" value="Unassembled WGS sequence"/>
</dbReference>
<comment type="caution">
    <text evidence="1">The sequence shown here is derived from an EMBL/GenBank/DDBJ whole genome shotgun (WGS) entry which is preliminary data.</text>
</comment>
<keyword evidence="2" id="KW-1185">Reference proteome</keyword>
<evidence type="ECO:0000313" key="1">
    <source>
        <dbReference type="EMBL" id="GBM52786.1"/>
    </source>
</evidence>
<dbReference type="EMBL" id="BGPR01001393">
    <property type="protein sequence ID" value="GBM52786.1"/>
    <property type="molecule type" value="Genomic_DNA"/>
</dbReference>
<protein>
    <submittedName>
        <fullName evidence="1">Uncharacterized protein</fullName>
    </submittedName>
</protein>
<evidence type="ECO:0000313" key="2">
    <source>
        <dbReference type="Proteomes" id="UP000499080"/>
    </source>
</evidence>
<sequence>MWVFVSRNAPVLRVHKAIEVKLCLVREPYFSNINITLIHKLQHSVSEIIVCINGIHTQGLARMDLVGEHVKVAAHGTVRGHSSKSRTRCNTANGCPVLM</sequence>
<accession>A0A4Y2GJ29</accession>
<proteinExistence type="predicted"/>
<gene>
    <name evidence="1" type="ORF">AVEN_34199_1</name>
</gene>
<reference evidence="1 2" key="1">
    <citation type="journal article" date="2019" name="Sci. Rep.">
        <title>Orb-weaving spider Araneus ventricosus genome elucidates the spidroin gene catalogue.</title>
        <authorList>
            <person name="Kono N."/>
            <person name="Nakamura H."/>
            <person name="Ohtoshi R."/>
            <person name="Moran D.A.P."/>
            <person name="Shinohara A."/>
            <person name="Yoshida Y."/>
            <person name="Fujiwara M."/>
            <person name="Mori M."/>
            <person name="Tomita M."/>
            <person name="Arakawa K."/>
        </authorList>
    </citation>
    <scope>NUCLEOTIDE SEQUENCE [LARGE SCALE GENOMIC DNA]</scope>
</reference>